<protein>
    <recommendedName>
        <fullName evidence="3">DUF1828 domain-containing protein</fullName>
    </recommendedName>
</protein>
<dbReference type="OrthoDB" id="8439561at2"/>
<comment type="caution">
    <text evidence="1">The sequence shown here is derived from an EMBL/GenBank/DDBJ whole genome shotgun (WGS) entry which is preliminary data.</text>
</comment>
<dbReference type="EMBL" id="WIVE01000063">
    <property type="protein sequence ID" value="MQX37952.1"/>
    <property type="molecule type" value="Genomic_DNA"/>
</dbReference>
<dbReference type="Proteomes" id="UP000434582">
    <property type="component" value="Unassembled WGS sequence"/>
</dbReference>
<reference evidence="1 2" key="1">
    <citation type="submission" date="2019-10" db="EMBL/GenBank/DDBJ databases">
        <title>Draft whole-genome sequence of the purple nonsulfur photosynthetic bacterium Roseospira navarrensis DSM 15114.</title>
        <authorList>
            <person name="Kyndt J.A."/>
            <person name="Meyer T.E."/>
        </authorList>
    </citation>
    <scope>NUCLEOTIDE SEQUENCE [LARGE SCALE GENOMIC DNA]</scope>
    <source>
        <strain evidence="1 2">DSM 15114</strain>
    </source>
</reference>
<evidence type="ECO:0000313" key="1">
    <source>
        <dbReference type="EMBL" id="MQX37952.1"/>
    </source>
</evidence>
<organism evidence="1 2">
    <name type="scientific">Roseospira navarrensis</name>
    <dbReference type="NCBI Taxonomy" id="140058"/>
    <lineage>
        <taxon>Bacteria</taxon>
        <taxon>Pseudomonadati</taxon>
        <taxon>Pseudomonadota</taxon>
        <taxon>Alphaproteobacteria</taxon>
        <taxon>Rhodospirillales</taxon>
        <taxon>Rhodospirillaceae</taxon>
        <taxon>Roseospira</taxon>
    </lineage>
</organism>
<evidence type="ECO:0000313" key="2">
    <source>
        <dbReference type="Proteomes" id="UP000434582"/>
    </source>
</evidence>
<proteinExistence type="predicted"/>
<name>A0A7X1ZI97_9PROT</name>
<keyword evidence="2" id="KW-1185">Reference proteome</keyword>
<accession>A0A7X1ZI97</accession>
<dbReference type="AlphaFoldDB" id="A0A7X1ZI97"/>
<dbReference type="RefSeq" id="WP_153345942.1">
    <property type="nucleotide sequence ID" value="NZ_WIVE01000063.1"/>
</dbReference>
<sequence length="254" mass="26862">MNGHQTETVGLRMVAEEVARTLAVATHAPEGSFIKTPLMYPGGSAVVVMIAQAPGGRYLVSDMGQAQDEADLMCAAPTFAHVAPRVAERNGVAFDRRAFFVVEVMREQLVGAVATIAGCSQEAVQITALKIAEARTNDAADLLYRRLAHVFTPARVARDAEIPGASTTRWHVTALVTVDGRPAVYDPVSSHPTAIAAAVTKYFDLAQLDTPPHRIAVVKSKAALGTRLGVIAGAARVVEDSVPDSTLERLARAA</sequence>
<evidence type="ECO:0008006" key="3">
    <source>
        <dbReference type="Google" id="ProtNLM"/>
    </source>
</evidence>
<gene>
    <name evidence="1" type="ORF">GHC57_15635</name>
</gene>